<evidence type="ECO:0000313" key="2">
    <source>
        <dbReference type="Proteomes" id="UP001159405"/>
    </source>
</evidence>
<comment type="caution">
    <text evidence="1">The sequence shown here is derived from an EMBL/GenBank/DDBJ whole genome shotgun (WGS) entry which is preliminary data.</text>
</comment>
<organism evidence="1 2">
    <name type="scientific">Porites lobata</name>
    <dbReference type="NCBI Taxonomy" id="104759"/>
    <lineage>
        <taxon>Eukaryota</taxon>
        <taxon>Metazoa</taxon>
        <taxon>Cnidaria</taxon>
        <taxon>Anthozoa</taxon>
        <taxon>Hexacorallia</taxon>
        <taxon>Scleractinia</taxon>
        <taxon>Fungiina</taxon>
        <taxon>Poritidae</taxon>
        <taxon>Porites</taxon>
    </lineage>
</organism>
<evidence type="ECO:0008006" key="3">
    <source>
        <dbReference type="Google" id="ProtNLM"/>
    </source>
</evidence>
<evidence type="ECO:0000313" key="1">
    <source>
        <dbReference type="EMBL" id="CAH3174883.1"/>
    </source>
</evidence>
<reference evidence="1 2" key="1">
    <citation type="submission" date="2022-05" db="EMBL/GenBank/DDBJ databases">
        <authorList>
            <consortium name="Genoscope - CEA"/>
            <person name="William W."/>
        </authorList>
    </citation>
    <scope>NUCLEOTIDE SEQUENCE [LARGE SCALE GENOMIC DNA]</scope>
</reference>
<proteinExistence type="predicted"/>
<gene>
    <name evidence="1" type="ORF">PLOB_00015508</name>
</gene>
<protein>
    <recommendedName>
        <fullName evidence="3">PNPLA domain-containing protein</fullName>
    </recommendedName>
</protein>
<dbReference type="EMBL" id="CALNXK010000194">
    <property type="protein sequence ID" value="CAH3174883.1"/>
    <property type="molecule type" value="Genomic_DNA"/>
</dbReference>
<dbReference type="Proteomes" id="UP001159405">
    <property type="component" value="Unassembled WGS sequence"/>
</dbReference>
<keyword evidence="2" id="KW-1185">Reference proteome</keyword>
<dbReference type="PANTHER" id="PTHR46704">
    <property type="entry name" value="CXC DOMAIN-CONTAINING PROTEIN-RELATED"/>
    <property type="match status" value="1"/>
</dbReference>
<accession>A0ABN8RAP4</accession>
<sequence length="687" mass="77214">MSTHHLTGSKQIIILLNRMGHCISYDEMKSVDASLATEVLAQSEQYDTVLPSNISPGSFIQMGSDNDDFNEETIDGKNTTHVTTMVVYQRKPFGPEPKPTVKGDHSQRRRSLQQDLANVYEIQDFSVVGRRPTTSSLVGKINMEWYDGSTNEFHKASSMDKVWSLVRMNPRTGSNQPPTPDERQIVPSWSGFHSVLFPHVERATTIVIRMGGFHIAINFLSVIGKIYAESGLEDLLVESGVYAAGSTSALLAGKQYNRGVRAHKLVVEAFFRLSWKAFEKWLQNYARWIPVYLADMKELPRKHPEVHKEFTEGNHAISRSDNQPFAKVWTDMALEQSINADSKSKGGVVGITHNQSALQRWFLTAHERASVTTALKEMYAIRDSDRMGTHKESQPKRVQRDEEDVKKLIACFSSNLMTNPFECDADNQLLNIATGVVLPPESAQRLLESTEIGNKNMEAFIQDRLNTNKVSFWEPLKQLKIKTFASTKKKITLKSTNEKVISIDADRNLFGRLLIVANSREVNLRDVLAYELSPVPLSLAHCDGSLRKTTKSVLMSVLEEKVRVSARLPVEPQDTKSIHLIDGMAVVQTMKSGNASTFGELANKFYAIATEPLLQNGCDRVDIVFDQYRDMSIKSHERSRRGSSSALEVKINSPSTPVPKQWAKYISNPRNKTNLCTFFDAGAVRTW</sequence>
<dbReference type="PANTHER" id="PTHR46704:SF1">
    <property type="entry name" value="TELOMERE LENGTH REGULATION PROTEIN TEL2 HOMOLOG"/>
    <property type="match status" value="1"/>
</dbReference>
<name>A0ABN8RAP4_9CNID</name>